<organism evidence="1">
    <name type="scientific">Elizabethkingia anophelis</name>
    <dbReference type="NCBI Taxonomy" id="1117645"/>
    <lineage>
        <taxon>Bacteria</taxon>
        <taxon>Pseudomonadati</taxon>
        <taxon>Bacteroidota</taxon>
        <taxon>Flavobacteriia</taxon>
        <taxon>Flavobacteriales</taxon>
        <taxon>Weeksellaceae</taxon>
        <taxon>Elizabethkingia</taxon>
    </lineage>
</organism>
<reference evidence="1" key="6">
    <citation type="journal article" date="2017" name="Nat. Commun.">
        <title>Evolutionary dynamics and genomic features of the Elizabethkingia anophelis 2015 to 2016 Wisconsin outbreak strain.</title>
        <authorList>
            <person name="Perrin A."/>
            <person name="Larsonneur E."/>
            <person name="Nicholson A.C."/>
            <person name="Edwards D.J."/>
            <person name="Gundlach K.M."/>
            <person name="Whitney A.M."/>
            <person name="Gulvik C.A."/>
            <person name="Bell M.E."/>
            <person name="Rendueles O."/>
            <person name="Cury J."/>
            <person name="Hugon P."/>
            <person name="Clermont D."/>
            <person name="Enouf V."/>
            <person name="Loparev V."/>
            <person name="Juieng P."/>
            <person name="Monson T."/>
            <person name="Warshauer D."/>
            <person name="Elbadawi L.I."/>
            <person name="Walters M.S."/>
            <person name="Crist M.B."/>
            <person name="Noble-Wang J."/>
            <person name="Borlaug G."/>
            <person name="Rocha E.P.C."/>
            <person name="Criscuolo A."/>
            <person name="Touchon M."/>
            <person name="Davis J.P."/>
            <person name="Holt K.E."/>
            <person name="McQuiston J.R."/>
            <person name="Brisse S."/>
        </authorList>
    </citation>
    <scope>NUCLEOTIDE SEQUENCE</scope>
</reference>
<evidence type="ECO:0000313" key="1">
    <source>
        <dbReference type="EMBL" id="DAC75942.1"/>
    </source>
</evidence>
<name>A0A455ZGN6_9FLAO</name>
<reference evidence="1" key="2">
    <citation type="journal article" date="2014" name="PLoS ONE">
        <title>Insights from the genome annotation of Elizabethkingia anophelis from the malaria vector Anopheles gambiae.</title>
        <authorList>
            <person name="Kukutla P."/>
            <person name="Lindberg B.G."/>
            <person name="Pei D."/>
            <person name="Rayl M."/>
            <person name="Yu W."/>
            <person name="Steritz M."/>
            <person name="Faye I."/>
            <person name="Xu J."/>
        </authorList>
    </citation>
    <scope>NUCLEOTIDE SEQUENCE</scope>
</reference>
<gene>
    <name evidence="1" type="primary">ICEEaIII(12)_NUH11_1339_2049</name>
</gene>
<reference evidence="1" key="7">
    <citation type="journal article" date="2017" name="Sci. Rep.">
        <title>Genomic features, phylogenetic relationships, and comparative genomics of Elizabethkingia anophelis strain EM361-97 isolated in Taiwan.</title>
        <authorList>
            <person name="Lin J.N."/>
            <person name="Lai C.H."/>
            <person name="Yang C.H."/>
            <person name="Huang Y.H."/>
            <person name="Lin H.H."/>
        </authorList>
    </citation>
    <scope>NUCLEOTIDE SEQUENCE</scope>
</reference>
<reference evidence="1" key="8">
    <citation type="journal article" date="2018" name="J. ISSAAS">
        <title>In Silico Identification of Three Types of Integrative and Conjugative Elements (ICEs) in Elizabethkingia anophelis Strains Isolated from Around the World.</title>
        <authorList>
            <person name="Xu J."/>
            <person name="Pei D."/>
            <person name="Nicholson A."/>
            <person name="Lan Y."/>
            <person name="Xia Q."/>
        </authorList>
    </citation>
    <scope>NUCLEOTIDE SEQUENCE</scope>
</reference>
<accession>A0A455ZGN6</accession>
<sequence>MVYYLELIQRFWEFGPKARLSTTATVVYLYLLKRASDNNGYNVVISDVMLSETLGLTRKTIKPAKEALRNLGLIQYESRKGLSCSYRIVRDYPLEILSQEKRQKLKIKNNSQTATTEKIENLPPVGLSMSIPETTEQKEKASFDNREPEPFTIIANIPSLEEFIDYAKTLSGYEESMHSAIKERYALWANCNWCNNLGKPITSWKSSLKNLLPYIKNRTDNGQLSLDSIPSIKPPK</sequence>
<evidence type="ECO:0008006" key="2">
    <source>
        <dbReference type="Google" id="ProtNLM"/>
    </source>
</evidence>
<reference evidence="1" key="5">
    <citation type="journal article" date="2017" name="Genome Announc.">
        <title>Complete Circularized Genome Sequences of Four Strains of Elizabethkingia anophelis, Including Two Novel Strains Isolated from Wild-Caught Anopheles sinensis.</title>
        <authorList>
            <person name="Pei D."/>
            <person name="Nicholson A.C."/>
            <person name="Jiang J."/>
            <person name="Chen H."/>
            <person name="Whitney A.M."/>
            <person name="Villarma A."/>
            <person name="Bell M."/>
            <person name="Humrighouse B."/>
            <person name="Rowe L.A."/>
            <person name="Sheth M."/>
            <person name="Batra D."/>
            <person name="Juieng P."/>
            <person name="Loparev V.N."/>
            <person name="McQuiston J.R."/>
            <person name="Lan Y."/>
            <person name="Ma Y."/>
            <person name="Xu J."/>
        </authorList>
    </citation>
    <scope>NUCLEOTIDE SEQUENCE</scope>
</reference>
<proteinExistence type="predicted"/>
<protein>
    <recommendedName>
        <fullName evidence="2">Helix-turn-helix domain-containing protein</fullName>
    </recommendedName>
</protein>
<dbReference type="EMBL" id="BK010614">
    <property type="protein sequence ID" value="DAC75942.1"/>
    <property type="molecule type" value="Genomic_DNA"/>
</dbReference>
<reference evidence="1" key="1">
    <citation type="journal article" date="2014" name="Genome Biol. Evol.">
        <title>Comparative genomic analysis of malaria mosquito vector-associated novel pathogen Elizabethkingia anophelis.</title>
        <authorList>
            <person name="Teo J."/>
            <person name="Tan S.Y."/>
            <person name="Liu Y."/>
            <person name="Tay M."/>
            <person name="Ding Y."/>
            <person name="Li Y."/>
            <person name="Kjelleberg S."/>
            <person name="Givskov M."/>
            <person name="Lin R.T."/>
            <person name="Yang L."/>
        </authorList>
    </citation>
    <scope>NUCLEOTIDE SEQUENCE</scope>
</reference>
<reference evidence="1" key="3">
    <citation type="journal article" date="2016" name="Genome Announc.">
        <title>Complete Genome Sequences of Four Strains from the 2015-2016 Elizabethkingia anophelis Outbreak.</title>
        <authorList>
            <person name="Nicholson A.C."/>
            <person name="Whitney A.M."/>
            <person name="Emery B.D."/>
            <person name="Bell M.E."/>
            <person name="Gartin J.T."/>
            <person name="Humrighouse B.W."/>
            <person name="Loparev V.N."/>
            <person name="Batra D."/>
            <person name="Sheth M."/>
            <person name="Rowe L.A."/>
            <person name="Juieng P."/>
            <person name="Knipe K."/>
            <person name="Gulvik C."/>
            <person name="McQuiston J.R."/>
        </authorList>
    </citation>
    <scope>NUCLEOTIDE SEQUENCE</scope>
</reference>
<reference evidence="1" key="4">
    <citation type="journal article" date="2016" name="Sci. Rep.">
        <title>Genomic epidemiology and global diversity of the emerging bacterial pathogen Elizabethkingia anophelis.</title>
        <authorList>
            <person name="Breurec S."/>
            <person name="Criscuolo A."/>
            <person name="Diancourt L."/>
            <person name="Rendueles O."/>
            <person name="Vandenbogaert M."/>
            <person name="Passet V."/>
            <person name="Caro V."/>
            <person name="Rocha E.P."/>
            <person name="Touchon M."/>
            <person name="Brisse S."/>
        </authorList>
    </citation>
    <scope>NUCLEOTIDE SEQUENCE</scope>
</reference>
<dbReference type="AlphaFoldDB" id="A0A455ZGN6"/>